<gene>
    <name evidence="11" type="primary">110677094</name>
</gene>
<dbReference type="PROSITE" id="PS00028">
    <property type="entry name" value="ZINC_FINGER_C2H2_1"/>
    <property type="match status" value="14"/>
</dbReference>
<feature type="domain" description="C2H2-type" evidence="9">
    <location>
        <begin position="843"/>
        <end position="871"/>
    </location>
</feature>
<dbReference type="SUPFAM" id="SSF57667">
    <property type="entry name" value="beta-beta-alpha zinc fingers"/>
    <property type="match status" value="7"/>
</dbReference>
<keyword evidence="4 7" id="KW-0862">Zinc</keyword>
<feature type="domain" description="C2H2-type" evidence="9">
    <location>
        <begin position="662"/>
        <end position="689"/>
    </location>
</feature>
<feature type="domain" description="C2H2-type" evidence="9">
    <location>
        <begin position="299"/>
        <end position="326"/>
    </location>
</feature>
<dbReference type="PANTHER" id="PTHR24393:SF34">
    <property type="entry name" value="PR_SET DOMAIN 13"/>
    <property type="match status" value="1"/>
</dbReference>
<feature type="compositionally biased region" description="Basic and acidic residues" evidence="8">
    <location>
        <begin position="388"/>
        <end position="407"/>
    </location>
</feature>
<dbReference type="Pfam" id="PF00096">
    <property type="entry name" value="zf-C2H2"/>
    <property type="match status" value="6"/>
</dbReference>
<dbReference type="InParanoid" id="A0A6I8U5E8"/>
<dbReference type="SMART" id="SM00451">
    <property type="entry name" value="ZnF_U1"/>
    <property type="match status" value="4"/>
</dbReference>
<feature type="region of interest" description="Disordered" evidence="8">
    <location>
        <begin position="189"/>
        <end position="242"/>
    </location>
</feature>
<feature type="domain" description="C2H2-type" evidence="9">
    <location>
        <begin position="360"/>
        <end position="388"/>
    </location>
</feature>
<feature type="compositionally biased region" description="Polar residues" evidence="8">
    <location>
        <begin position="408"/>
        <end position="425"/>
    </location>
</feature>
<keyword evidence="12" id="KW-1185">Reference proteome</keyword>
<feature type="binding site" evidence="7">
    <location>
        <position position="64"/>
    </location>
    <ligand>
        <name>Zn(2+)</name>
        <dbReference type="ChEBI" id="CHEBI:29105"/>
    </ligand>
</feature>
<feature type="region of interest" description="Disordered" evidence="8">
    <location>
        <begin position="126"/>
        <end position="147"/>
    </location>
</feature>
<feature type="region of interest" description="Disordered" evidence="8">
    <location>
        <begin position="892"/>
        <end position="946"/>
    </location>
</feature>
<dbReference type="GO" id="GO:0001228">
    <property type="term" value="F:DNA-binding transcription activator activity, RNA polymerase II-specific"/>
    <property type="evidence" value="ECO:0007669"/>
    <property type="project" value="TreeGrafter"/>
</dbReference>
<feature type="domain" description="C2H2-type" evidence="9">
    <location>
        <begin position="748"/>
        <end position="776"/>
    </location>
</feature>
<dbReference type="PROSITE" id="PS50157">
    <property type="entry name" value="ZINC_FINGER_C2H2_2"/>
    <property type="match status" value="12"/>
</dbReference>
<evidence type="ECO:0000313" key="11">
    <source>
        <dbReference type="EnsemblMetazoa" id="AAEL023057-PA"/>
    </source>
</evidence>
<feature type="domain" description="C2H2-type" evidence="9">
    <location>
        <begin position="871"/>
        <end position="899"/>
    </location>
</feature>
<feature type="compositionally biased region" description="Basic and acidic residues" evidence="8">
    <location>
        <begin position="486"/>
        <end position="496"/>
    </location>
</feature>
<dbReference type="Pfam" id="PF13912">
    <property type="entry name" value="zf-C2H2_6"/>
    <property type="match status" value="1"/>
</dbReference>
<keyword evidence="1 7" id="KW-0479">Metal-binding</keyword>
<dbReference type="SMART" id="SM00355">
    <property type="entry name" value="ZnF_C2H2"/>
    <property type="match status" value="14"/>
</dbReference>
<feature type="domain" description="C2H2-type" evidence="9">
    <location>
        <begin position="563"/>
        <end position="590"/>
    </location>
</feature>
<organism evidence="11 12">
    <name type="scientific">Aedes aegypti</name>
    <name type="common">Yellowfever mosquito</name>
    <name type="synonym">Culex aegypti</name>
    <dbReference type="NCBI Taxonomy" id="7159"/>
    <lineage>
        <taxon>Eukaryota</taxon>
        <taxon>Metazoa</taxon>
        <taxon>Ecdysozoa</taxon>
        <taxon>Arthropoda</taxon>
        <taxon>Hexapoda</taxon>
        <taxon>Insecta</taxon>
        <taxon>Pterygota</taxon>
        <taxon>Neoptera</taxon>
        <taxon>Endopterygota</taxon>
        <taxon>Diptera</taxon>
        <taxon>Nematocera</taxon>
        <taxon>Culicoidea</taxon>
        <taxon>Culicidae</taxon>
        <taxon>Culicinae</taxon>
        <taxon>Aedini</taxon>
        <taxon>Aedes</taxon>
        <taxon>Stegomyia</taxon>
    </lineage>
</organism>
<feature type="compositionally biased region" description="Basic and acidic residues" evidence="8">
    <location>
        <begin position="319"/>
        <end position="329"/>
    </location>
</feature>
<dbReference type="PANTHER" id="PTHR24393">
    <property type="entry name" value="ZINC FINGER PROTEIN"/>
    <property type="match status" value="1"/>
</dbReference>
<reference evidence="11" key="2">
    <citation type="submission" date="2020-05" db="UniProtKB">
        <authorList>
            <consortium name="EnsemblMetazoa"/>
        </authorList>
    </citation>
    <scope>IDENTIFICATION</scope>
    <source>
        <strain evidence="11">LVP_AGWG</strain>
    </source>
</reference>
<dbReference type="Proteomes" id="UP000008820">
    <property type="component" value="Chromosome 2"/>
</dbReference>
<dbReference type="EnsemblMetazoa" id="AAEL023057-RB">
    <property type="protein sequence ID" value="AAEL023057-PB"/>
    <property type="gene ID" value="AAEL023057"/>
</dbReference>
<feature type="domain" description="C2H2-type" evidence="9">
    <location>
        <begin position="776"/>
        <end position="803"/>
    </location>
</feature>
<dbReference type="AlphaFoldDB" id="A0A6I8U5E8"/>
<feature type="region of interest" description="Disordered" evidence="8">
    <location>
        <begin position="268"/>
        <end position="293"/>
    </location>
</feature>
<dbReference type="PROSITE" id="PS51915">
    <property type="entry name" value="ZAD"/>
    <property type="match status" value="1"/>
</dbReference>
<dbReference type="GO" id="GO:0005634">
    <property type="term" value="C:nucleus"/>
    <property type="evidence" value="ECO:0007669"/>
    <property type="project" value="InterPro"/>
</dbReference>
<feature type="domain" description="ZAD" evidence="10">
    <location>
        <begin position="18"/>
        <end position="88"/>
    </location>
</feature>
<dbReference type="GO" id="GO:0000978">
    <property type="term" value="F:RNA polymerase II cis-regulatory region sequence-specific DNA binding"/>
    <property type="evidence" value="ECO:0007669"/>
    <property type="project" value="TreeGrafter"/>
</dbReference>
<evidence type="ECO:0000313" key="12">
    <source>
        <dbReference type="Proteomes" id="UP000008820"/>
    </source>
</evidence>
<evidence type="ECO:0000256" key="6">
    <source>
        <dbReference type="PROSITE-ProRule" id="PRU00042"/>
    </source>
</evidence>
<dbReference type="InterPro" id="IPR012934">
    <property type="entry name" value="Znf_AD"/>
</dbReference>
<dbReference type="Gene3D" id="3.30.160.60">
    <property type="entry name" value="Classic Zinc Finger"/>
    <property type="match status" value="6"/>
</dbReference>
<evidence type="ECO:0000256" key="8">
    <source>
        <dbReference type="SAM" id="MobiDB-lite"/>
    </source>
</evidence>
<evidence type="ECO:0000259" key="9">
    <source>
        <dbReference type="PROSITE" id="PS50157"/>
    </source>
</evidence>
<feature type="binding site" evidence="7">
    <location>
        <position position="23"/>
    </location>
    <ligand>
        <name>Zn(2+)</name>
        <dbReference type="ChEBI" id="CHEBI:29105"/>
    </ligand>
</feature>
<dbReference type="InterPro" id="IPR003604">
    <property type="entry name" value="Matrin/U1-like-C_Znf_C2H2"/>
</dbReference>
<evidence type="ECO:0000256" key="4">
    <source>
        <dbReference type="ARBA" id="ARBA00022833"/>
    </source>
</evidence>
<sequence>MPTQPQSIKKESINLDVHGCRLCLSEESLDHVFKEDHLREWIMDLLSIQISNDDRMSQVICAICRIRLSEFHQFRVRCQEVQEVLKAMIKDKPVTVEGEKNAHVKPEPSVSFVSLIEREQKSGLISSIESVDSDNRNSETEEDPLGFESFAKLDEPSHTSLQDEEMEVDPIGAEDSIDVEEAKVETWLDDDSELSNEHTEEYGVHTQKSKQVSDPEKDDTGTINKVKEIPPSRGIAHHSKDVDQSTDFKCLICEMEFSKREEQMKHFRTKLHLNNMKQKRRSDDGPKSSDKNDADDEGYVCLICKRSFRRKCQLENHMPVHEEKEDDQRSYNSEEVESSLSDSSAGFSDSDQEDDSEQEYHCDQCDNVFSERSKLISHTRRYHKTKRHNESSVDTNKADGSKPKKTDSQPSLAVTDRSTNGEENVDENQQLECDVCHKTYLTRKVLLRHKRLVHGPKKHQCKMCNVQYTTRAQMRQHLYTKKHLNNLKEKRAHENVSPKNGTVESNETDSSQQKNKVGSSQTDNTSAETNAQRKDDSSLMKDDINFDVYKSRRLHRGSSVEQGKCDVCHKVFPTKYSLSNHKKYHQPKKFVCNICQKPCHNAAVLKRHIVTHEPIAQRQQANPPIDPDSIPRPYKCDICKTAYKTNSTLWQHNKQKHGPKIHECDMCGIKFGTSDMLKRHVRRHIARGHTKEDFLSLKKLMRSQHTSTNQNEGDEKSDEEVSEDENAYNHRSSDYVQKSSKASSELPFQCDVCHESFPTRVLLYRHKRNLHKLKRFKCSVCDKHFAYRKQRRMHMRVHDSGSKSSNDFECVECHKIYASWKSLFAHISNGHIKRKKLSEERTIACPKCDKMFQTVYQRDLHMRTVHLPEKHRCTVCDKLFTVRVQLWQHMKTQHGGSSSSNSESDDSEGSLELSVQKYINKDKPDSEICQAASRKQPRRNAKQKSV</sequence>
<dbReference type="GO" id="GO:0008270">
    <property type="term" value="F:zinc ion binding"/>
    <property type="evidence" value="ECO:0007669"/>
    <property type="project" value="UniProtKB-UniRule"/>
</dbReference>
<keyword evidence="3 6" id="KW-0863">Zinc-finger</keyword>
<dbReference type="InterPro" id="IPR013087">
    <property type="entry name" value="Znf_C2H2_type"/>
</dbReference>
<dbReference type="SUPFAM" id="SSF57716">
    <property type="entry name" value="Glucocorticoid receptor-like (DNA-binding domain)"/>
    <property type="match status" value="1"/>
</dbReference>
<keyword evidence="2" id="KW-0677">Repeat</keyword>
<dbReference type="InterPro" id="IPR036236">
    <property type="entry name" value="Znf_C2H2_sf"/>
</dbReference>
<evidence type="ECO:0000256" key="5">
    <source>
        <dbReference type="ARBA" id="ARBA00023242"/>
    </source>
</evidence>
<evidence type="ECO:0000256" key="1">
    <source>
        <dbReference type="ARBA" id="ARBA00022723"/>
    </source>
</evidence>
<protein>
    <submittedName>
        <fullName evidence="11">Uncharacterized protein</fullName>
    </submittedName>
</protein>
<feature type="region of interest" description="Disordered" evidence="8">
    <location>
        <begin position="319"/>
        <end position="356"/>
    </location>
</feature>
<accession>A0A6I8U5E8</accession>
<feature type="domain" description="C2H2-type" evidence="9">
    <location>
        <begin position="634"/>
        <end position="657"/>
    </location>
</feature>
<dbReference type="OrthoDB" id="3437960at2759"/>
<feature type="compositionally biased region" description="Acidic residues" evidence="8">
    <location>
        <begin position="715"/>
        <end position="726"/>
    </location>
</feature>
<feature type="compositionally biased region" description="Low complexity" evidence="8">
    <location>
        <begin position="338"/>
        <end position="349"/>
    </location>
</feature>
<evidence type="ECO:0000256" key="3">
    <source>
        <dbReference type="ARBA" id="ARBA00022771"/>
    </source>
</evidence>
<evidence type="ECO:0000256" key="2">
    <source>
        <dbReference type="ARBA" id="ARBA00022737"/>
    </source>
</evidence>
<feature type="compositionally biased region" description="Basic and acidic residues" evidence="8">
    <location>
        <begin position="211"/>
        <end position="230"/>
    </location>
</feature>
<feature type="compositionally biased region" description="Basic and acidic residues" evidence="8">
    <location>
        <begin position="281"/>
        <end position="292"/>
    </location>
</feature>
<feature type="domain" description="C2H2-type" evidence="9">
    <location>
        <begin position="431"/>
        <end position="459"/>
    </location>
</feature>
<feature type="binding site" evidence="7">
    <location>
        <position position="20"/>
    </location>
    <ligand>
        <name>Zn(2+)</name>
        <dbReference type="ChEBI" id="CHEBI:29105"/>
    </ligand>
</feature>
<evidence type="ECO:0000259" key="10">
    <source>
        <dbReference type="PROSITE" id="PS51915"/>
    </source>
</evidence>
<dbReference type="SMART" id="SM00868">
    <property type="entry name" value="zf-AD"/>
    <property type="match status" value="1"/>
</dbReference>
<feature type="region of interest" description="Disordered" evidence="8">
    <location>
        <begin position="376"/>
        <end position="425"/>
    </location>
</feature>
<feature type="compositionally biased region" description="Polar residues" evidence="8">
    <location>
        <begin position="497"/>
        <end position="530"/>
    </location>
</feature>
<dbReference type="Pfam" id="PF07776">
    <property type="entry name" value="zf-AD"/>
    <property type="match status" value="1"/>
</dbReference>
<name>A0A6I8U5E8_AEDAE</name>
<feature type="region of interest" description="Disordered" evidence="8">
    <location>
        <begin position="703"/>
        <end position="736"/>
    </location>
</feature>
<feature type="region of interest" description="Disordered" evidence="8">
    <location>
        <begin position="484"/>
        <end position="539"/>
    </location>
</feature>
<keyword evidence="5" id="KW-0539">Nucleus</keyword>
<reference evidence="11 12" key="1">
    <citation type="submission" date="2017-06" db="EMBL/GenBank/DDBJ databases">
        <title>Aedes aegypti genome working group (AGWG) sequencing and assembly.</title>
        <authorList>
            <consortium name="Aedes aegypti Genome Working Group (AGWG)"/>
            <person name="Matthews B.J."/>
        </authorList>
    </citation>
    <scope>NUCLEOTIDE SEQUENCE [LARGE SCALE GENOMIC DNA]</scope>
    <source>
        <strain evidence="11 12">LVP_AGWG</strain>
    </source>
</reference>
<feature type="compositionally biased region" description="Basic residues" evidence="8">
    <location>
        <begin position="376"/>
        <end position="387"/>
    </location>
</feature>
<evidence type="ECO:0000256" key="7">
    <source>
        <dbReference type="PROSITE-ProRule" id="PRU01263"/>
    </source>
</evidence>
<feature type="compositionally biased region" description="Basic residues" evidence="8">
    <location>
        <begin position="935"/>
        <end position="946"/>
    </location>
</feature>
<dbReference type="Pfam" id="PF12874">
    <property type="entry name" value="zf-met"/>
    <property type="match status" value="1"/>
</dbReference>
<feature type="domain" description="C2H2-type" evidence="9">
    <location>
        <begin position="248"/>
        <end position="277"/>
    </location>
</feature>
<feature type="binding site" evidence="7">
    <location>
        <position position="61"/>
    </location>
    <ligand>
        <name>Zn(2+)</name>
        <dbReference type="ChEBI" id="CHEBI:29105"/>
    </ligand>
</feature>
<dbReference type="EnsemblMetazoa" id="AAEL023057-RA">
    <property type="protein sequence ID" value="AAEL023057-PA"/>
    <property type="gene ID" value="AAEL023057"/>
</dbReference>
<proteinExistence type="predicted"/>
<feature type="domain" description="C2H2-type" evidence="9">
    <location>
        <begin position="808"/>
        <end position="836"/>
    </location>
</feature>
<dbReference type="Gene3D" id="3.40.1800.20">
    <property type="match status" value="1"/>
</dbReference>